<sequence>MPDPAAFDDFYLATRELTLRQLTAMTADRELAADVVQEAYERAWRRWRRVSTLEQPQAWVRTVAWRVAVSHYRRTAVARRLLPRVAEGATAGQSASDERLDVEHALRALAPERRRALVLHDLCGLTVAEVAAETGVAEGTVKSRLSRARAQIAEALQPGYAADVPDGGRI</sequence>
<feature type="domain" description="RNA polymerase sigma-70 region 2" evidence="6">
    <location>
        <begin position="16"/>
        <end position="75"/>
    </location>
</feature>
<dbReference type="SUPFAM" id="SSF88946">
    <property type="entry name" value="Sigma2 domain of RNA polymerase sigma factors"/>
    <property type="match status" value="1"/>
</dbReference>
<evidence type="ECO:0000256" key="1">
    <source>
        <dbReference type="ARBA" id="ARBA00010641"/>
    </source>
</evidence>
<comment type="similarity">
    <text evidence="1">Belongs to the sigma-70 factor family. ECF subfamily.</text>
</comment>
<dbReference type="InterPro" id="IPR039425">
    <property type="entry name" value="RNA_pol_sigma-70-like"/>
</dbReference>
<name>A0A6L6XLD0_9ACTN</name>
<dbReference type="InterPro" id="IPR013325">
    <property type="entry name" value="RNA_pol_sigma_r2"/>
</dbReference>
<dbReference type="EMBL" id="WSEK01000004">
    <property type="protein sequence ID" value="MVQ48049.1"/>
    <property type="molecule type" value="Genomic_DNA"/>
</dbReference>
<gene>
    <name evidence="8" type="ORF">GON03_02575</name>
</gene>
<evidence type="ECO:0000313" key="9">
    <source>
        <dbReference type="Proteomes" id="UP000473525"/>
    </source>
</evidence>
<reference evidence="8 9" key="1">
    <citation type="submission" date="2019-12" db="EMBL/GenBank/DDBJ databases">
        <authorList>
            <person name="Huq M.A."/>
        </authorList>
    </citation>
    <scope>NUCLEOTIDE SEQUENCE [LARGE SCALE GENOMIC DNA]</scope>
    <source>
        <strain evidence="8 9">MAH-18</strain>
    </source>
</reference>
<dbReference type="Pfam" id="PF08281">
    <property type="entry name" value="Sigma70_r4_2"/>
    <property type="match status" value="1"/>
</dbReference>
<dbReference type="GO" id="GO:0003677">
    <property type="term" value="F:DNA binding"/>
    <property type="evidence" value="ECO:0007669"/>
    <property type="project" value="UniProtKB-KW"/>
</dbReference>
<evidence type="ECO:0000259" key="7">
    <source>
        <dbReference type="Pfam" id="PF08281"/>
    </source>
</evidence>
<dbReference type="Pfam" id="PF04542">
    <property type="entry name" value="Sigma70_r2"/>
    <property type="match status" value="1"/>
</dbReference>
<evidence type="ECO:0000313" key="8">
    <source>
        <dbReference type="EMBL" id="MVQ48049.1"/>
    </source>
</evidence>
<dbReference type="InterPro" id="IPR007627">
    <property type="entry name" value="RNA_pol_sigma70_r2"/>
</dbReference>
<dbReference type="SUPFAM" id="SSF88659">
    <property type="entry name" value="Sigma3 and sigma4 domains of RNA polymerase sigma factors"/>
    <property type="match status" value="1"/>
</dbReference>
<dbReference type="PANTHER" id="PTHR43133">
    <property type="entry name" value="RNA POLYMERASE ECF-TYPE SIGMA FACTO"/>
    <property type="match status" value="1"/>
</dbReference>
<dbReference type="CDD" id="cd06171">
    <property type="entry name" value="Sigma70_r4"/>
    <property type="match status" value="1"/>
</dbReference>
<evidence type="ECO:0000259" key="6">
    <source>
        <dbReference type="Pfam" id="PF04542"/>
    </source>
</evidence>
<protein>
    <submittedName>
        <fullName evidence="8">Sigma-70 family RNA polymerase sigma factor</fullName>
    </submittedName>
</protein>
<dbReference type="NCBIfam" id="TIGR02937">
    <property type="entry name" value="sigma70-ECF"/>
    <property type="match status" value="1"/>
</dbReference>
<dbReference type="RefSeq" id="WP_181644845.1">
    <property type="nucleotide sequence ID" value="NZ_WSEK01000004.1"/>
</dbReference>
<dbReference type="PANTHER" id="PTHR43133:SF50">
    <property type="entry name" value="ECF RNA POLYMERASE SIGMA FACTOR SIGM"/>
    <property type="match status" value="1"/>
</dbReference>
<keyword evidence="2" id="KW-0805">Transcription regulation</keyword>
<keyword evidence="9" id="KW-1185">Reference proteome</keyword>
<dbReference type="AlphaFoldDB" id="A0A6L6XLD0"/>
<keyword evidence="4" id="KW-0238">DNA-binding</keyword>
<dbReference type="Gene3D" id="1.10.10.10">
    <property type="entry name" value="Winged helix-like DNA-binding domain superfamily/Winged helix DNA-binding domain"/>
    <property type="match status" value="1"/>
</dbReference>
<evidence type="ECO:0000256" key="5">
    <source>
        <dbReference type="ARBA" id="ARBA00023163"/>
    </source>
</evidence>
<comment type="caution">
    <text evidence="8">The sequence shown here is derived from an EMBL/GenBank/DDBJ whole genome shotgun (WGS) entry which is preliminary data.</text>
</comment>
<dbReference type="Proteomes" id="UP000473525">
    <property type="component" value="Unassembled WGS sequence"/>
</dbReference>
<dbReference type="InterPro" id="IPR013324">
    <property type="entry name" value="RNA_pol_sigma_r3/r4-like"/>
</dbReference>
<keyword evidence="3" id="KW-0731">Sigma factor</keyword>
<dbReference type="InterPro" id="IPR014284">
    <property type="entry name" value="RNA_pol_sigma-70_dom"/>
</dbReference>
<evidence type="ECO:0000256" key="2">
    <source>
        <dbReference type="ARBA" id="ARBA00023015"/>
    </source>
</evidence>
<accession>A0A6L6XLD0</accession>
<evidence type="ECO:0000256" key="4">
    <source>
        <dbReference type="ARBA" id="ARBA00023125"/>
    </source>
</evidence>
<dbReference type="InterPro" id="IPR036388">
    <property type="entry name" value="WH-like_DNA-bd_sf"/>
</dbReference>
<feature type="domain" description="RNA polymerase sigma factor 70 region 4 type 2" evidence="7">
    <location>
        <begin position="100"/>
        <end position="151"/>
    </location>
</feature>
<dbReference type="GO" id="GO:0006352">
    <property type="term" value="P:DNA-templated transcription initiation"/>
    <property type="evidence" value="ECO:0007669"/>
    <property type="project" value="InterPro"/>
</dbReference>
<keyword evidence="5" id="KW-0804">Transcription</keyword>
<dbReference type="InterPro" id="IPR013249">
    <property type="entry name" value="RNA_pol_sigma70_r4_t2"/>
</dbReference>
<evidence type="ECO:0000256" key="3">
    <source>
        <dbReference type="ARBA" id="ARBA00023082"/>
    </source>
</evidence>
<organism evidence="8 9">
    <name type="scientific">Nocardioides agri</name>
    <dbReference type="NCBI Taxonomy" id="2682843"/>
    <lineage>
        <taxon>Bacteria</taxon>
        <taxon>Bacillati</taxon>
        <taxon>Actinomycetota</taxon>
        <taxon>Actinomycetes</taxon>
        <taxon>Propionibacteriales</taxon>
        <taxon>Nocardioidaceae</taxon>
        <taxon>Nocardioides</taxon>
    </lineage>
</organism>
<proteinExistence type="inferred from homology"/>
<dbReference type="Gene3D" id="1.10.1740.10">
    <property type="match status" value="1"/>
</dbReference>
<dbReference type="GO" id="GO:0016987">
    <property type="term" value="F:sigma factor activity"/>
    <property type="evidence" value="ECO:0007669"/>
    <property type="project" value="UniProtKB-KW"/>
</dbReference>